<feature type="compositionally biased region" description="Low complexity" evidence="1">
    <location>
        <begin position="86"/>
        <end position="107"/>
    </location>
</feature>
<dbReference type="SMART" id="SM00198">
    <property type="entry name" value="SCP"/>
    <property type="match status" value="1"/>
</dbReference>
<dbReference type="AlphaFoldDB" id="G9QNQ7"/>
<dbReference type="NCBIfam" id="TIGR02909">
    <property type="entry name" value="spore_YkwD"/>
    <property type="match status" value="1"/>
</dbReference>
<dbReference type="Proteomes" id="UP000011747">
    <property type="component" value="Unassembled WGS sequence"/>
</dbReference>
<proteinExistence type="predicted"/>
<name>G9QNQ7_9BACI</name>
<dbReference type="CDD" id="cd05379">
    <property type="entry name" value="CAP_bacterial"/>
    <property type="match status" value="1"/>
</dbReference>
<organism evidence="4 5">
    <name type="scientific">Bacillus smithii 7_3_47FAA</name>
    <dbReference type="NCBI Taxonomy" id="665952"/>
    <lineage>
        <taxon>Bacteria</taxon>
        <taxon>Bacillati</taxon>
        <taxon>Bacillota</taxon>
        <taxon>Bacilli</taxon>
        <taxon>Bacillales</taxon>
        <taxon>Bacillaceae</taxon>
        <taxon>Bacillus</taxon>
    </lineage>
</organism>
<dbReference type="PANTHER" id="PTHR31157">
    <property type="entry name" value="SCP DOMAIN-CONTAINING PROTEIN"/>
    <property type="match status" value="1"/>
</dbReference>
<keyword evidence="5" id="KW-1185">Reference proteome</keyword>
<protein>
    <recommendedName>
        <fullName evidence="3">SCP domain-containing protein</fullName>
    </recommendedName>
</protein>
<feature type="signal peptide" evidence="2">
    <location>
        <begin position="1"/>
        <end position="26"/>
    </location>
</feature>
<evidence type="ECO:0000313" key="5">
    <source>
        <dbReference type="Proteomes" id="UP000011747"/>
    </source>
</evidence>
<feature type="region of interest" description="Disordered" evidence="1">
    <location>
        <begin position="78"/>
        <end position="114"/>
    </location>
</feature>
<evidence type="ECO:0000256" key="2">
    <source>
        <dbReference type="SAM" id="SignalP"/>
    </source>
</evidence>
<dbReference type="PANTHER" id="PTHR31157:SF1">
    <property type="entry name" value="SCP DOMAIN-CONTAINING PROTEIN"/>
    <property type="match status" value="1"/>
</dbReference>
<dbReference type="RefSeq" id="WP_003354965.1">
    <property type="nucleotide sequence ID" value="NZ_JH414761.1"/>
</dbReference>
<sequence length="238" mass="26312">MNKKSLMAVAVSFGLLTAPLASKAKAASFPINSDKNNNVECQFEVKQFPISKSWLDNWMNQQYQYALSIAKQAAKAQPNTTVTEKTSPSTPSANTTTEKNNTTAPATSKTGSSLKAYEQQVVDLTNKERAKYGLPPLKVDPTLSKMARDKANDMAVNHYFSHTSPTYGSPFDMMKQYGIQFTAAGENIAEGQRTPEEVVNGWMNSEGHRANILNKDYTHIGVGYVENGNIWTQEFIKK</sequence>
<dbReference type="PATRIC" id="fig|665952.3.peg.2771"/>
<evidence type="ECO:0000313" key="4">
    <source>
        <dbReference type="EMBL" id="EHL74979.1"/>
    </source>
</evidence>
<dbReference type="EMBL" id="ACWF01000142">
    <property type="protein sequence ID" value="EHL74979.1"/>
    <property type="molecule type" value="Genomic_DNA"/>
</dbReference>
<dbReference type="Gene3D" id="3.40.33.10">
    <property type="entry name" value="CAP"/>
    <property type="match status" value="1"/>
</dbReference>
<evidence type="ECO:0000259" key="3">
    <source>
        <dbReference type="SMART" id="SM00198"/>
    </source>
</evidence>
<comment type="caution">
    <text evidence="4">The sequence shown here is derived from an EMBL/GenBank/DDBJ whole genome shotgun (WGS) entry which is preliminary data.</text>
</comment>
<reference evidence="4 5" key="1">
    <citation type="submission" date="2011-09" db="EMBL/GenBank/DDBJ databases">
        <title>The Genome Sequence of Bacillus smithii 7_3_47FAA.</title>
        <authorList>
            <consortium name="The Broad Institute Genome Sequencing Platform"/>
            <person name="Earl A."/>
            <person name="Ward D."/>
            <person name="Feldgarden M."/>
            <person name="Gevers D."/>
            <person name="Daigneault M."/>
            <person name="Strauss J."/>
            <person name="Allen-Vercoe E."/>
            <person name="Young S.K."/>
            <person name="Zeng Q."/>
            <person name="Gargeya S."/>
            <person name="Fitzgerald M."/>
            <person name="Haas B."/>
            <person name="Abouelleil A."/>
            <person name="Alvarado L."/>
            <person name="Arachchi H.M."/>
            <person name="Berlin A."/>
            <person name="Brown A."/>
            <person name="Chapman S.B."/>
            <person name="Chen Z."/>
            <person name="Dunbar C."/>
            <person name="Freedman E."/>
            <person name="Gearin G."/>
            <person name="Goldberg J."/>
            <person name="Griggs A."/>
            <person name="Gujja S."/>
            <person name="Heiman D."/>
            <person name="Howarth C."/>
            <person name="Larson L."/>
            <person name="Lui A."/>
            <person name="MacDonald P.J.P."/>
            <person name="Montmayeur A."/>
            <person name="Murphy C."/>
            <person name="Neiman D."/>
            <person name="Pearson M."/>
            <person name="Priest M."/>
            <person name="Roberts A."/>
            <person name="Saif S."/>
            <person name="Shea T."/>
            <person name="Shenoy N."/>
            <person name="Sisk P."/>
            <person name="Stolte C."/>
            <person name="Sykes S."/>
            <person name="Wortman J."/>
            <person name="Nusbaum C."/>
            <person name="Birren B."/>
        </authorList>
    </citation>
    <scope>NUCLEOTIDE SEQUENCE [LARGE SCALE GENOMIC DNA]</scope>
    <source>
        <strain evidence="4 5">7_3_47FAA</strain>
    </source>
</reference>
<dbReference type="InterPro" id="IPR014044">
    <property type="entry name" value="CAP_dom"/>
</dbReference>
<dbReference type="Pfam" id="PF00188">
    <property type="entry name" value="CAP"/>
    <property type="match status" value="1"/>
</dbReference>
<dbReference type="HOGENOM" id="CLU_048111_0_1_9"/>
<dbReference type="InterPro" id="IPR014258">
    <property type="entry name" value="CAP_domain_YkwD-like"/>
</dbReference>
<gene>
    <name evidence="4" type="ORF">HMPREF1015_03053</name>
</gene>
<dbReference type="InterPro" id="IPR035940">
    <property type="entry name" value="CAP_sf"/>
</dbReference>
<feature type="chain" id="PRO_5003526415" description="SCP domain-containing protein" evidence="2">
    <location>
        <begin position="27"/>
        <end position="238"/>
    </location>
</feature>
<keyword evidence="2" id="KW-0732">Signal</keyword>
<dbReference type="SUPFAM" id="SSF55797">
    <property type="entry name" value="PR-1-like"/>
    <property type="match status" value="1"/>
</dbReference>
<feature type="domain" description="SCP" evidence="3">
    <location>
        <begin position="116"/>
        <end position="234"/>
    </location>
</feature>
<accession>G9QNQ7</accession>
<evidence type="ECO:0000256" key="1">
    <source>
        <dbReference type="SAM" id="MobiDB-lite"/>
    </source>
</evidence>